<organism evidence="1 2">
    <name type="scientific">Amycolatopsis eburnea</name>
    <dbReference type="NCBI Taxonomy" id="2267691"/>
    <lineage>
        <taxon>Bacteria</taxon>
        <taxon>Bacillati</taxon>
        <taxon>Actinomycetota</taxon>
        <taxon>Actinomycetes</taxon>
        <taxon>Pseudonocardiales</taxon>
        <taxon>Pseudonocardiaceae</taxon>
        <taxon>Amycolatopsis</taxon>
    </lineage>
</organism>
<dbReference type="Pfam" id="PF03682">
    <property type="entry name" value="UPF0158"/>
    <property type="match status" value="1"/>
</dbReference>
<dbReference type="Proteomes" id="UP000267081">
    <property type="component" value="Unassembled WGS sequence"/>
</dbReference>
<dbReference type="RefSeq" id="WP_125312425.1">
    <property type="nucleotide sequence ID" value="NZ_RSEC01000058.1"/>
</dbReference>
<protein>
    <submittedName>
        <fullName evidence="1">Uncharacterized protein</fullName>
    </submittedName>
</protein>
<sequence>MLGLEKFDLEEIAGALEDQTDYEHFHLVDPRTGEMGYWTREGGIDGEHPVDLDELDLIPIRPLPSYVWYEDMADFADGISDERAGRRLERAIRGRGAFRRFKDELHEEYPELLESWYKFRDTRAQRRAVEWLADNALVDRETAARFVAELPDPDLP</sequence>
<dbReference type="EMBL" id="RSEC01000058">
    <property type="protein sequence ID" value="RSD13123.1"/>
    <property type="molecule type" value="Genomic_DNA"/>
</dbReference>
<reference evidence="1 2" key="1">
    <citation type="submission" date="2018-12" db="EMBL/GenBank/DDBJ databases">
        <title>Amycolatopsis eburnea sp. nov. actinomycete associate with arbuscular mycorrhiza fungal spore.</title>
        <authorList>
            <person name="Lumyong S."/>
            <person name="Chaiya L."/>
        </authorList>
    </citation>
    <scope>NUCLEOTIDE SEQUENCE [LARGE SCALE GENOMIC DNA]</scope>
    <source>
        <strain evidence="1 2">GLM-1</strain>
    </source>
</reference>
<dbReference type="OrthoDB" id="9816539at2"/>
<dbReference type="AlphaFoldDB" id="A0A3R9DTJ1"/>
<evidence type="ECO:0000313" key="2">
    <source>
        <dbReference type="Proteomes" id="UP000267081"/>
    </source>
</evidence>
<keyword evidence="2" id="KW-1185">Reference proteome</keyword>
<gene>
    <name evidence="1" type="ORF">EIY87_25500</name>
</gene>
<comment type="caution">
    <text evidence="1">The sequence shown here is derived from an EMBL/GenBank/DDBJ whole genome shotgun (WGS) entry which is preliminary data.</text>
</comment>
<dbReference type="InterPro" id="IPR005361">
    <property type="entry name" value="UPF0158"/>
</dbReference>
<evidence type="ECO:0000313" key="1">
    <source>
        <dbReference type="EMBL" id="RSD13123.1"/>
    </source>
</evidence>
<accession>A0A3R9DTJ1</accession>
<proteinExistence type="predicted"/>
<name>A0A3R9DTJ1_9PSEU</name>